<proteinExistence type="predicted"/>
<dbReference type="Gene3D" id="3.10.129.130">
    <property type="match status" value="1"/>
</dbReference>
<dbReference type="InterPro" id="IPR053735">
    <property type="entry name" value="Type_III_TA_endoRNase"/>
</dbReference>
<reference evidence="3" key="1">
    <citation type="submission" date="2021-01" db="EMBL/GenBank/DDBJ databases">
        <title>Genome public.</title>
        <authorList>
            <person name="Liu C."/>
            <person name="Sun Q."/>
        </authorList>
    </citation>
    <scope>NUCLEOTIDE SEQUENCE [LARGE SCALE GENOMIC DNA]</scope>
    <source>
        <strain evidence="3">YIM B02505</strain>
    </source>
</reference>
<protein>
    <submittedName>
        <fullName evidence="2">Uncharacterized protein</fullName>
    </submittedName>
</protein>
<organism evidence="2 3">
    <name type="scientific">Clostridium yunnanense</name>
    <dbReference type="NCBI Taxonomy" id="2800325"/>
    <lineage>
        <taxon>Bacteria</taxon>
        <taxon>Bacillati</taxon>
        <taxon>Bacillota</taxon>
        <taxon>Clostridia</taxon>
        <taxon>Eubacteriales</taxon>
        <taxon>Clostridiaceae</taxon>
        <taxon>Clostridium</taxon>
    </lineage>
</organism>
<dbReference type="RefSeq" id="WP_200265681.1">
    <property type="nucleotide sequence ID" value="NZ_JAENHN010000002.1"/>
</dbReference>
<sequence>MRIKICSIMQSFYDKFDDSVELEKNEKRPCLIIIQLLYKGIKYDFAIPFRSNINGGAKRDEYFPLPPRKTTKKGKKHGLHYIKMFPISKQYIKKYYSENDENKNDITKIEKNLKQIVNEAQKYLEDYETGIRYNFCVDIDTIINEIYKEEVETQQEVAATEFHEEDNSDK</sequence>
<comment type="caution">
    <text evidence="2">The sequence shown here is derived from an EMBL/GenBank/DDBJ whole genome shotgun (WGS) entry which is preliminary data.</text>
</comment>
<name>A0ABS1EIG1_9CLOT</name>
<dbReference type="EMBL" id="JAENHN010000002">
    <property type="protein sequence ID" value="MBK1809131.1"/>
    <property type="molecule type" value="Genomic_DNA"/>
</dbReference>
<keyword evidence="3" id="KW-1185">Reference proteome</keyword>
<evidence type="ECO:0000313" key="3">
    <source>
        <dbReference type="Proteomes" id="UP000596739"/>
    </source>
</evidence>
<feature type="coiled-coil region" evidence="1">
    <location>
        <begin position="92"/>
        <end position="126"/>
    </location>
</feature>
<gene>
    <name evidence="2" type="ORF">JHL18_00515</name>
</gene>
<dbReference type="Proteomes" id="UP000596739">
    <property type="component" value="Unassembled WGS sequence"/>
</dbReference>
<evidence type="ECO:0000313" key="2">
    <source>
        <dbReference type="EMBL" id="MBK1809131.1"/>
    </source>
</evidence>
<evidence type="ECO:0000256" key="1">
    <source>
        <dbReference type="SAM" id="Coils"/>
    </source>
</evidence>
<accession>A0ABS1EIG1</accession>
<keyword evidence="1" id="KW-0175">Coiled coil</keyword>